<accession>A0A4R6UA36</accession>
<reference evidence="2 3" key="1">
    <citation type="submission" date="2019-03" db="EMBL/GenBank/DDBJ databases">
        <title>Genomic Encyclopedia of Type Strains, Phase IV (KMG-IV): sequencing the most valuable type-strain genomes for metagenomic binning, comparative biology and taxonomic classification.</title>
        <authorList>
            <person name="Goeker M."/>
        </authorList>
    </citation>
    <scope>NUCLEOTIDE SEQUENCE [LARGE SCALE GENOMIC DNA]</scope>
    <source>
        <strain evidence="2 3">DSM 28697</strain>
    </source>
</reference>
<dbReference type="EMBL" id="SNYJ01000001">
    <property type="protein sequence ID" value="TDQ42702.1"/>
    <property type="molecule type" value="Genomic_DNA"/>
</dbReference>
<dbReference type="Proteomes" id="UP000295632">
    <property type="component" value="Unassembled WGS sequence"/>
</dbReference>
<organism evidence="2 3">
    <name type="scientific">Aureibacillus halotolerans</name>
    <dbReference type="NCBI Taxonomy" id="1508390"/>
    <lineage>
        <taxon>Bacteria</taxon>
        <taxon>Bacillati</taxon>
        <taxon>Bacillota</taxon>
        <taxon>Bacilli</taxon>
        <taxon>Bacillales</taxon>
        <taxon>Bacillaceae</taxon>
        <taxon>Aureibacillus</taxon>
    </lineage>
</organism>
<name>A0A4R6UA36_9BACI</name>
<dbReference type="AlphaFoldDB" id="A0A4R6UA36"/>
<sequence length="145" mass="16555">MRKILTTTCFFSLLWLVACRQEAAIQTDSTQTPAENNYAIVDNGSSIQHLDQLDKFIKRMNTNTPSKVTIYKLNENKKSIHTLTYSSAGLVYTVAKQHNENSQKQQVTQTQCETVQRRSEGKALVYAIYHCDGINEQEVLRQELP</sequence>
<evidence type="ECO:0000256" key="1">
    <source>
        <dbReference type="SAM" id="SignalP"/>
    </source>
</evidence>
<dbReference type="PROSITE" id="PS51257">
    <property type="entry name" value="PROKAR_LIPOPROTEIN"/>
    <property type="match status" value="1"/>
</dbReference>
<proteinExistence type="predicted"/>
<gene>
    <name evidence="2" type="ORF">EV213_101131</name>
</gene>
<keyword evidence="3" id="KW-1185">Reference proteome</keyword>
<comment type="caution">
    <text evidence="2">The sequence shown here is derived from an EMBL/GenBank/DDBJ whole genome shotgun (WGS) entry which is preliminary data.</text>
</comment>
<protein>
    <submittedName>
        <fullName evidence="2">Uncharacterized protein DUF4362</fullName>
    </submittedName>
</protein>
<keyword evidence="1" id="KW-0732">Signal</keyword>
<feature type="signal peptide" evidence="1">
    <location>
        <begin position="1"/>
        <end position="23"/>
    </location>
</feature>
<evidence type="ECO:0000313" key="3">
    <source>
        <dbReference type="Proteomes" id="UP000295632"/>
    </source>
</evidence>
<dbReference type="RefSeq" id="WP_133578543.1">
    <property type="nucleotide sequence ID" value="NZ_SNYJ01000001.1"/>
</dbReference>
<evidence type="ECO:0000313" key="2">
    <source>
        <dbReference type="EMBL" id="TDQ42702.1"/>
    </source>
</evidence>
<dbReference type="InterPro" id="IPR025372">
    <property type="entry name" value="DUF4362"/>
</dbReference>
<feature type="chain" id="PRO_5020457279" evidence="1">
    <location>
        <begin position="24"/>
        <end position="145"/>
    </location>
</feature>
<dbReference type="Pfam" id="PF14275">
    <property type="entry name" value="DUF4362"/>
    <property type="match status" value="1"/>
</dbReference>